<evidence type="ECO:0000313" key="1">
    <source>
        <dbReference type="EMBL" id="PYD80406.1"/>
    </source>
</evidence>
<dbReference type="OrthoDB" id="9781481at2"/>
<keyword evidence="2" id="KW-1185">Reference proteome</keyword>
<evidence type="ECO:0000313" key="2">
    <source>
        <dbReference type="Proteomes" id="UP000247814"/>
    </source>
</evidence>
<dbReference type="EMBL" id="NKUA01000003">
    <property type="protein sequence ID" value="PYD80406.1"/>
    <property type="molecule type" value="Genomic_DNA"/>
</dbReference>
<proteinExistence type="predicted"/>
<dbReference type="RefSeq" id="WP_110567518.1">
    <property type="nucleotide sequence ID" value="NZ_CP137147.1"/>
</dbReference>
<dbReference type="Proteomes" id="UP000247814">
    <property type="component" value="Unassembled WGS sequence"/>
</dbReference>
<name>A0A318QLL2_9PROT</name>
<sequence length="91" mass="10255">MAAGSNPATVLRALNERLTCLFNRKHQIGHAYCMGCKSRAAIDRILRHRIISLLAEYFYENPGKVTKKMPPLKGGIQKLLLFSGHFSKTVR</sequence>
<organism evidence="1 2">
    <name type="scientific">Komagataeibacter sucrofermentans</name>
    <dbReference type="NCBI Taxonomy" id="1053551"/>
    <lineage>
        <taxon>Bacteria</taxon>
        <taxon>Pseudomonadati</taxon>
        <taxon>Pseudomonadota</taxon>
        <taxon>Alphaproteobacteria</taxon>
        <taxon>Acetobacterales</taxon>
        <taxon>Acetobacteraceae</taxon>
        <taxon>Komagataeibacter</taxon>
    </lineage>
</organism>
<comment type="caution">
    <text evidence="1">The sequence shown here is derived from an EMBL/GenBank/DDBJ whole genome shotgun (WGS) entry which is preliminary data.</text>
</comment>
<reference evidence="1 2" key="1">
    <citation type="submission" date="2017-07" db="EMBL/GenBank/DDBJ databases">
        <title>A draft genome sequence of Komagataeibacter sucrofermentans LMG 18788.</title>
        <authorList>
            <person name="Skraban J."/>
            <person name="Cleenwerck I."/>
            <person name="Vandamme P."/>
            <person name="Trcek J."/>
        </authorList>
    </citation>
    <scope>NUCLEOTIDE SEQUENCE [LARGE SCALE GENOMIC DNA]</scope>
    <source>
        <strain evidence="1 2">LMG 18788</strain>
    </source>
</reference>
<accession>A0A318QLL2</accession>
<dbReference type="AlphaFoldDB" id="A0A318QLL2"/>
<protein>
    <submittedName>
        <fullName evidence="1">Uncharacterized protein</fullName>
    </submittedName>
</protein>
<gene>
    <name evidence="1" type="ORF">CFR77_03125</name>
</gene>